<dbReference type="Proteomes" id="UP001195769">
    <property type="component" value="Unassembled WGS sequence"/>
</dbReference>
<dbReference type="AlphaFoldDB" id="A0AAD4HN52"/>
<sequence>MQCCRKHASNLVVDGFNLRLSIWSEASKREHQETIIAYLLDDQIFPPNFVMKLGTDGLWHFLENEVVLNVILETVQELDLFRILDNLNSLACAAAAAVCFGLERVRGRVSPDVEFLGAAFKDLYMRLMDYIKETIKKCPILWKRWEDYKRAIMARLDQ</sequence>
<evidence type="ECO:0000313" key="1">
    <source>
        <dbReference type="EMBL" id="KAG1902411.1"/>
    </source>
</evidence>
<evidence type="ECO:0000313" key="2">
    <source>
        <dbReference type="Proteomes" id="UP001195769"/>
    </source>
</evidence>
<proteinExistence type="predicted"/>
<comment type="caution">
    <text evidence="1">The sequence shown here is derived from an EMBL/GenBank/DDBJ whole genome shotgun (WGS) entry which is preliminary data.</text>
</comment>
<name>A0AAD4HN52_9AGAM</name>
<keyword evidence="2" id="KW-1185">Reference proteome</keyword>
<reference evidence="1" key="1">
    <citation type="journal article" date="2020" name="New Phytol.">
        <title>Comparative genomics reveals dynamic genome evolution in host specialist ectomycorrhizal fungi.</title>
        <authorList>
            <person name="Lofgren L.A."/>
            <person name="Nguyen N.H."/>
            <person name="Vilgalys R."/>
            <person name="Ruytinx J."/>
            <person name="Liao H.L."/>
            <person name="Branco S."/>
            <person name="Kuo A."/>
            <person name="LaButti K."/>
            <person name="Lipzen A."/>
            <person name="Andreopoulos W."/>
            <person name="Pangilinan J."/>
            <person name="Riley R."/>
            <person name="Hundley H."/>
            <person name="Na H."/>
            <person name="Barry K."/>
            <person name="Grigoriev I.V."/>
            <person name="Stajich J.E."/>
            <person name="Kennedy P.G."/>
        </authorList>
    </citation>
    <scope>NUCLEOTIDE SEQUENCE</scope>
    <source>
        <strain evidence="1">FC203</strain>
    </source>
</reference>
<protein>
    <submittedName>
        <fullName evidence="1">Uncharacterized protein</fullName>
    </submittedName>
</protein>
<dbReference type="RefSeq" id="XP_041227986.1">
    <property type="nucleotide sequence ID" value="XM_041366709.1"/>
</dbReference>
<dbReference type="GeneID" id="64661007"/>
<accession>A0AAD4HN52</accession>
<dbReference type="EMBL" id="JABBWK010000017">
    <property type="protein sequence ID" value="KAG1902411.1"/>
    <property type="molecule type" value="Genomic_DNA"/>
</dbReference>
<organism evidence="1 2">
    <name type="scientific">Suillus fuscotomentosus</name>
    <dbReference type="NCBI Taxonomy" id="1912939"/>
    <lineage>
        <taxon>Eukaryota</taxon>
        <taxon>Fungi</taxon>
        <taxon>Dikarya</taxon>
        <taxon>Basidiomycota</taxon>
        <taxon>Agaricomycotina</taxon>
        <taxon>Agaricomycetes</taxon>
        <taxon>Agaricomycetidae</taxon>
        <taxon>Boletales</taxon>
        <taxon>Suillineae</taxon>
        <taxon>Suillaceae</taxon>
        <taxon>Suillus</taxon>
    </lineage>
</organism>
<gene>
    <name evidence="1" type="ORF">F5891DRAFT_1186521</name>
</gene>